<evidence type="ECO:0000313" key="2">
    <source>
        <dbReference type="EMBL" id="CAF1057611.1"/>
    </source>
</evidence>
<feature type="region of interest" description="Disordered" evidence="1">
    <location>
        <begin position="1"/>
        <end position="75"/>
    </location>
</feature>
<reference evidence="3" key="1">
    <citation type="submission" date="2021-02" db="EMBL/GenBank/DDBJ databases">
        <authorList>
            <person name="Nowell W R."/>
        </authorList>
    </citation>
    <scope>NUCLEOTIDE SEQUENCE</scope>
</reference>
<evidence type="ECO:0000256" key="1">
    <source>
        <dbReference type="SAM" id="MobiDB-lite"/>
    </source>
</evidence>
<dbReference type="Proteomes" id="UP000682733">
    <property type="component" value="Unassembled WGS sequence"/>
</dbReference>
<dbReference type="EMBL" id="CAJOBA010008236">
    <property type="protein sequence ID" value="CAF3823571.1"/>
    <property type="molecule type" value="Genomic_DNA"/>
</dbReference>
<evidence type="ECO:0000313" key="4">
    <source>
        <dbReference type="Proteomes" id="UP000682733"/>
    </source>
</evidence>
<organism evidence="3 4">
    <name type="scientific">Didymodactylos carnosus</name>
    <dbReference type="NCBI Taxonomy" id="1234261"/>
    <lineage>
        <taxon>Eukaryota</taxon>
        <taxon>Metazoa</taxon>
        <taxon>Spiralia</taxon>
        <taxon>Gnathifera</taxon>
        <taxon>Rotifera</taxon>
        <taxon>Eurotatoria</taxon>
        <taxon>Bdelloidea</taxon>
        <taxon>Philodinida</taxon>
        <taxon>Philodinidae</taxon>
        <taxon>Didymodactylos</taxon>
    </lineage>
</organism>
<dbReference type="AlphaFoldDB" id="A0A8S2JUS7"/>
<gene>
    <name evidence="2" type="ORF">OVA965_LOCUS17252</name>
    <name evidence="3" type="ORF">TMI583_LOCUS17261</name>
</gene>
<protein>
    <submittedName>
        <fullName evidence="3">Uncharacterized protein</fullName>
    </submittedName>
</protein>
<dbReference type="EMBL" id="CAJNOK010008223">
    <property type="protein sequence ID" value="CAF1057611.1"/>
    <property type="molecule type" value="Genomic_DNA"/>
</dbReference>
<feature type="compositionally biased region" description="Polar residues" evidence="1">
    <location>
        <begin position="39"/>
        <end position="61"/>
    </location>
</feature>
<dbReference type="Proteomes" id="UP000677228">
    <property type="component" value="Unassembled WGS sequence"/>
</dbReference>
<name>A0A8S2JUS7_9BILA</name>
<evidence type="ECO:0000313" key="3">
    <source>
        <dbReference type="EMBL" id="CAF3823571.1"/>
    </source>
</evidence>
<comment type="caution">
    <text evidence="3">The sequence shown here is derived from an EMBL/GenBank/DDBJ whole genome shotgun (WGS) entry which is preliminary data.</text>
</comment>
<sequence length="75" mass="7932">MNPQQPAQGNQASSQDNQASSQNNNQGGANNNANDSYKQDQQQAIGQSTATQPGTLGSYETVTKDDGIENPSVEY</sequence>
<feature type="compositionally biased region" description="Low complexity" evidence="1">
    <location>
        <begin position="7"/>
        <end position="36"/>
    </location>
</feature>
<accession>A0A8S2JUS7</accession>
<proteinExistence type="predicted"/>